<accession>E3SK28</accession>
<organism evidence="1 2">
    <name type="scientific">Synechococcus phage S-ShM2</name>
    <dbReference type="NCBI Taxonomy" id="445683"/>
    <lineage>
        <taxon>Viruses</taxon>
        <taxon>Duplodnaviria</taxon>
        <taxon>Heunggongvirae</taxon>
        <taxon>Uroviricota</taxon>
        <taxon>Caudoviricetes</taxon>
        <taxon>Pantevenvirales</taxon>
        <taxon>Kyanoviridae</taxon>
        <taxon>Ahtivirus</taxon>
        <taxon>Ahtivirus sagseatwo</taxon>
    </lineage>
</organism>
<proteinExistence type="predicted"/>
<reference evidence="1 2" key="1">
    <citation type="journal article" date="2010" name="Environ. Microbiol.">
        <title>Genomic analysis of oceanic cyanobacterial myoviruses compared with T4-like myoviruses from diverse hosts and environments.</title>
        <authorList>
            <person name="Sullivan M.B."/>
            <person name="Huang K.H."/>
            <person name="Ignacio-Espinoza J.C."/>
            <person name="Berlin A.M."/>
            <person name="Kelly L."/>
            <person name="Weigele P.R."/>
            <person name="DeFrancesco A.S."/>
            <person name="Kern S.E."/>
            <person name="Thompson L.R."/>
            <person name="Young S."/>
            <person name="Yandava C."/>
            <person name="Fu R."/>
            <person name="Krastins B."/>
            <person name="Chase M."/>
            <person name="Sarracino D."/>
            <person name="Osburne M.S."/>
            <person name="Henn M.R."/>
            <person name="Chisholm S.W."/>
        </authorList>
    </citation>
    <scope>NUCLEOTIDE SEQUENCE [LARGE SCALE GENOMIC DNA]</scope>
    <source>
        <strain evidence="1">8102-4</strain>
    </source>
</reference>
<evidence type="ECO:0000313" key="1">
    <source>
        <dbReference type="EMBL" id="ADO97738.1"/>
    </source>
</evidence>
<dbReference type="GeneID" id="10327282"/>
<evidence type="ECO:0000313" key="2">
    <source>
        <dbReference type="Proteomes" id="UP000006525"/>
    </source>
</evidence>
<dbReference type="EMBL" id="GU071096">
    <property type="protein sequence ID" value="ADO97738.1"/>
    <property type="molecule type" value="Genomic_DNA"/>
</dbReference>
<dbReference type="KEGG" id="vg:10327282"/>
<dbReference type="RefSeq" id="YP_004322793.1">
    <property type="nucleotide sequence ID" value="NC_015281.1"/>
</dbReference>
<sequence length="38" mass="4497">MEQILDMWYDGDWNDALIGLHLYESRKNTRVVGEGQQD</sequence>
<dbReference type="Proteomes" id="UP000006525">
    <property type="component" value="Segment"/>
</dbReference>
<gene>
    <name evidence="1" type="ORF">SShM2_127</name>
</gene>
<keyword evidence="2" id="KW-1185">Reference proteome</keyword>
<protein>
    <submittedName>
        <fullName evidence="1">Uncharacterized protein</fullName>
    </submittedName>
</protein>
<name>E3SK28_9CAUD</name>